<organism evidence="1 2">
    <name type="scientific">Neomoorella stamsii</name>
    <dbReference type="NCBI Taxonomy" id="1266720"/>
    <lineage>
        <taxon>Bacteria</taxon>
        <taxon>Bacillati</taxon>
        <taxon>Bacillota</taxon>
        <taxon>Clostridia</taxon>
        <taxon>Neomoorellales</taxon>
        <taxon>Neomoorellaceae</taxon>
        <taxon>Neomoorella</taxon>
    </lineage>
</organism>
<comment type="caution">
    <text evidence="1">The sequence shown here is derived from an EMBL/GenBank/DDBJ whole genome shotgun (WGS) entry which is preliminary data.</text>
</comment>
<accession>A0A9X7P6Z0</accession>
<gene>
    <name evidence="1" type="ORF">MOST_09820</name>
</gene>
<protein>
    <recommendedName>
        <fullName evidence="3">Transposase IS4-like domain-containing protein</fullName>
    </recommendedName>
</protein>
<dbReference type="Proteomes" id="UP000239430">
    <property type="component" value="Unassembled WGS sequence"/>
</dbReference>
<dbReference type="AlphaFoldDB" id="A0A9X7P6Z0"/>
<evidence type="ECO:0008006" key="3">
    <source>
        <dbReference type="Google" id="ProtNLM"/>
    </source>
</evidence>
<reference evidence="1 2" key="1">
    <citation type="submission" date="2018-03" db="EMBL/GenBank/DDBJ databases">
        <title>Genome sequence of Moorella stamsii DSM 26217.</title>
        <authorList>
            <person name="Poehlein A."/>
            <person name="Daniel R."/>
        </authorList>
    </citation>
    <scope>NUCLEOTIDE SEQUENCE [LARGE SCALE GENOMIC DNA]</scope>
    <source>
        <strain evidence="2">DSM 26217</strain>
    </source>
</reference>
<evidence type="ECO:0000313" key="1">
    <source>
        <dbReference type="EMBL" id="PRR74547.1"/>
    </source>
</evidence>
<keyword evidence="2" id="KW-1185">Reference proteome</keyword>
<sequence length="186" mass="21413">MPKVCFLALGGNYLNAFPGREQPGFLQSLSRALKAKPPGDTLRSRKTLEAALEKLEKRFGLRRVIIVADRGINSKLNLKRIVERGYSYIFAARIKSMKKEITDVILDENGYQEITNGQEVICYKVIEYINEFTAEGKKYQLPEKLIITYSSRRAEKDWADRERLIEKAQTLLESKGQNPSQQQTRR</sequence>
<proteinExistence type="predicted"/>
<dbReference type="EMBL" id="PVXL01000029">
    <property type="protein sequence ID" value="PRR74547.1"/>
    <property type="molecule type" value="Genomic_DNA"/>
</dbReference>
<name>A0A9X7P6Z0_9FIRM</name>
<evidence type="ECO:0000313" key="2">
    <source>
        <dbReference type="Proteomes" id="UP000239430"/>
    </source>
</evidence>